<sequence>LKKTPGWWEEGRSYIRYEQPALGIWAGRVMPVTPGCQDIVTLKDKNGKFSGSFYSFTMAAIDPHTTQARARSCSACHRSPKTLGLGRGTVWLEKGKWHFDSASEGIKTPTGETPPLDAFVTIDGKALQKGFRPDMRPFNRRELDRILRVGLCLPCHNQVSDPIYNSGKSKKKMDNKMPPITEGKASLQVRYTPSRAAGC</sequence>
<organism evidence="1">
    <name type="scientific">hydrothermal vent metagenome</name>
    <dbReference type="NCBI Taxonomy" id="652676"/>
    <lineage>
        <taxon>unclassified sequences</taxon>
        <taxon>metagenomes</taxon>
        <taxon>ecological metagenomes</taxon>
    </lineage>
</organism>
<proteinExistence type="predicted"/>
<protein>
    <submittedName>
        <fullName evidence="1">Cytochrome c family protein</fullName>
    </submittedName>
</protein>
<feature type="non-terminal residue" evidence="1">
    <location>
        <position position="1"/>
    </location>
</feature>
<evidence type="ECO:0000313" key="1">
    <source>
        <dbReference type="EMBL" id="VAW41778.1"/>
    </source>
</evidence>
<reference evidence="1" key="1">
    <citation type="submission" date="2018-06" db="EMBL/GenBank/DDBJ databases">
        <authorList>
            <person name="Zhirakovskaya E."/>
        </authorList>
    </citation>
    <scope>NUCLEOTIDE SEQUENCE</scope>
</reference>
<name>A0A3B0VDS7_9ZZZZ</name>
<dbReference type="EMBL" id="UOEX01000397">
    <property type="protein sequence ID" value="VAW41778.1"/>
    <property type="molecule type" value="Genomic_DNA"/>
</dbReference>
<accession>A0A3B0VDS7</accession>
<gene>
    <name evidence="1" type="ORF">MNBD_DELTA03-1574</name>
</gene>
<dbReference type="AlphaFoldDB" id="A0A3B0VDS7"/>